<dbReference type="InterPro" id="IPR027417">
    <property type="entry name" value="P-loop_NTPase"/>
</dbReference>
<reference evidence="5 6" key="1">
    <citation type="journal article" date="2020" name="Syst. Appl. Microbiol.">
        <title>Alienimonas chondri sp. nov., a novel planctomycete isolated from the biofilm of the red alga Chondrus crispus.</title>
        <authorList>
            <person name="Vitorino I."/>
            <person name="Albuquerque L."/>
            <person name="Wiegand S."/>
            <person name="Kallscheuer N."/>
            <person name="da Costa M.S."/>
            <person name="Lobo-da-Cunha A."/>
            <person name="Jogler C."/>
            <person name="Lage O.M."/>
        </authorList>
    </citation>
    <scope>NUCLEOTIDE SEQUENCE [LARGE SCALE GENOMIC DNA]</scope>
    <source>
        <strain evidence="5 6">LzC2</strain>
    </source>
</reference>
<dbReference type="Proteomes" id="UP000609651">
    <property type="component" value="Unassembled WGS sequence"/>
</dbReference>
<proteinExistence type="predicted"/>
<evidence type="ECO:0000256" key="3">
    <source>
        <dbReference type="ARBA" id="ARBA00022840"/>
    </source>
</evidence>
<comment type="caution">
    <text evidence="5">The sequence shown here is derived from an EMBL/GenBank/DDBJ whole genome shotgun (WGS) entry which is preliminary data.</text>
</comment>
<dbReference type="InterPro" id="IPR003593">
    <property type="entry name" value="AAA+_ATPase"/>
</dbReference>
<dbReference type="InterPro" id="IPR015856">
    <property type="entry name" value="ABC_transpr_CbiO/EcfA_su"/>
</dbReference>
<dbReference type="EMBL" id="WTPX01000205">
    <property type="protein sequence ID" value="NNJ27786.1"/>
    <property type="molecule type" value="Genomic_DNA"/>
</dbReference>
<dbReference type="PANTHER" id="PTHR43553:SF3">
    <property type="entry name" value="ABC TRANSPORTER ATP-BINDING PROTEIN MODF"/>
    <property type="match status" value="1"/>
</dbReference>
<keyword evidence="2" id="KW-0547">Nucleotide-binding</keyword>
<evidence type="ECO:0000259" key="4">
    <source>
        <dbReference type="PROSITE" id="PS50893"/>
    </source>
</evidence>
<keyword evidence="5" id="KW-0378">Hydrolase</keyword>
<dbReference type="PANTHER" id="PTHR43553">
    <property type="entry name" value="HEAVY METAL TRANSPORTER"/>
    <property type="match status" value="1"/>
</dbReference>
<gene>
    <name evidence="5" type="primary">ylmA</name>
    <name evidence="5" type="ORF">LzC2_38950</name>
</gene>
<keyword evidence="1" id="KW-0813">Transport</keyword>
<dbReference type="GO" id="GO:0016787">
    <property type="term" value="F:hydrolase activity"/>
    <property type="evidence" value="ECO:0007669"/>
    <property type="project" value="UniProtKB-KW"/>
</dbReference>
<dbReference type="InterPro" id="IPR003439">
    <property type="entry name" value="ABC_transporter-like_ATP-bd"/>
</dbReference>
<dbReference type="EC" id="3.6.3.-" evidence="5"/>
<feature type="domain" description="ABC transporter" evidence="4">
    <location>
        <begin position="4"/>
        <end position="247"/>
    </location>
</feature>
<evidence type="ECO:0000256" key="2">
    <source>
        <dbReference type="ARBA" id="ARBA00022741"/>
    </source>
</evidence>
<protein>
    <submittedName>
        <fullName evidence="5">ABC transporter ATP-binding protein YlmA</fullName>
        <ecNumber evidence="5">3.6.3.-</ecNumber>
    </submittedName>
</protein>
<organism evidence="5 6">
    <name type="scientific">Alienimonas chondri</name>
    <dbReference type="NCBI Taxonomy" id="2681879"/>
    <lineage>
        <taxon>Bacteria</taxon>
        <taxon>Pseudomonadati</taxon>
        <taxon>Planctomycetota</taxon>
        <taxon>Planctomycetia</taxon>
        <taxon>Planctomycetales</taxon>
        <taxon>Planctomycetaceae</taxon>
        <taxon>Alienimonas</taxon>
    </lineage>
</organism>
<keyword evidence="6" id="KW-1185">Reference proteome</keyword>
<dbReference type="SMART" id="SM00382">
    <property type="entry name" value="AAA"/>
    <property type="match status" value="1"/>
</dbReference>
<dbReference type="InterPro" id="IPR050095">
    <property type="entry name" value="ECF_ABC_transporter_ATP-bd"/>
</dbReference>
<evidence type="ECO:0000256" key="1">
    <source>
        <dbReference type="ARBA" id="ARBA00022448"/>
    </source>
</evidence>
<keyword evidence="3 5" id="KW-0067">ATP-binding</keyword>
<dbReference type="Gene3D" id="3.40.50.300">
    <property type="entry name" value="P-loop containing nucleotide triphosphate hydrolases"/>
    <property type="match status" value="1"/>
</dbReference>
<evidence type="ECO:0000313" key="6">
    <source>
        <dbReference type="Proteomes" id="UP000609651"/>
    </source>
</evidence>
<accession>A0ABX1VK44</accession>
<sequence length="273" mass="29424">MEDVRLRRGDTLILDGLNARINAGETVALLGANGCGKTTLSRVLLGQMWPTDGRVQVLGKTLGRTDVRALRRRISVVNGATSIGPVGVSSGAIVDARLDAVAAVCTGYFATVGRYDRPTDAQRAAAVDLLRVVGLGHRLEHRLSSLSTGEQRRAVLARALVTEPELVILDEPTAGLDLPGRERLLAALADLRNARPRPTVLLITHHVEEIPGDADGVWLMRSGRLTHAGPPADVLTSEALSTTFGCDVRVTFEHGRYWVQVAATPWDRPRSRD</sequence>
<dbReference type="GO" id="GO:0005524">
    <property type="term" value="F:ATP binding"/>
    <property type="evidence" value="ECO:0007669"/>
    <property type="project" value="UniProtKB-KW"/>
</dbReference>
<evidence type="ECO:0000313" key="5">
    <source>
        <dbReference type="EMBL" id="NNJ27786.1"/>
    </source>
</evidence>
<dbReference type="PROSITE" id="PS50893">
    <property type="entry name" value="ABC_TRANSPORTER_2"/>
    <property type="match status" value="1"/>
</dbReference>
<name>A0ABX1VK44_9PLAN</name>
<dbReference type="SUPFAM" id="SSF52540">
    <property type="entry name" value="P-loop containing nucleoside triphosphate hydrolases"/>
    <property type="match status" value="1"/>
</dbReference>
<dbReference type="Pfam" id="PF00005">
    <property type="entry name" value="ABC_tran"/>
    <property type="match status" value="1"/>
</dbReference>
<dbReference type="CDD" id="cd03225">
    <property type="entry name" value="ABC_cobalt_CbiO_domain1"/>
    <property type="match status" value="1"/>
</dbReference>